<dbReference type="InterPro" id="IPR052571">
    <property type="entry name" value="Mt_RNA_Methyltransferase"/>
</dbReference>
<dbReference type="GO" id="GO:0005840">
    <property type="term" value="C:ribosome"/>
    <property type="evidence" value="ECO:0007669"/>
    <property type="project" value="UniProtKB-KW"/>
</dbReference>
<keyword evidence="5" id="KW-0489">Methyltransferase</keyword>
<dbReference type="SUPFAM" id="SSF53335">
    <property type="entry name" value="S-adenosyl-L-methionine-dependent methyltransferases"/>
    <property type="match status" value="1"/>
</dbReference>
<evidence type="ECO:0000313" key="6">
    <source>
        <dbReference type="Proteomes" id="UP001224418"/>
    </source>
</evidence>
<dbReference type="Proteomes" id="UP001224418">
    <property type="component" value="Unassembled WGS sequence"/>
</dbReference>
<dbReference type="RefSeq" id="WP_111942571.1">
    <property type="nucleotide sequence ID" value="NZ_BAAACJ010000014.1"/>
</dbReference>
<dbReference type="GO" id="GO:0008168">
    <property type="term" value="F:methyltransferase activity"/>
    <property type="evidence" value="ECO:0007669"/>
    <property type="project" value="UniProtKB-KW"/>
</dbReference>
<proteinExistence type="predicted"/>
<dbReference type="InterPro" id="IPR015324">
    <property type="entry name" value="Ribosomal_Rsm22-like"/>
</dbReference>
<evidence type="ECO:0000256" key="4">
    <source>
        <dbReference type="ARBA" id="ARBA00023014"/>
    </source>
</evidence>
<dbReference type="PANTHER" id="PTHR13184">
    <property type="entry name" value="37S RIBOSOMAL PROTEIN S22"/>
    <property type="match status" value="1"/>
</dbReference>
<evidence type="ECO:0000256" key="1">
    <source>
        <dbReference type="ARBA" id="ARBA00022723"/>
    </source>
</evidence>
<dbReference type="InterPro" id="IPR029063">
    <property type="entry name" value="SAM-dependent_MTases_sf"/>
</dbReference>
<keyword evidence="4" id="KW-0411">Iron-sulfur</keyword>
<comment type="caution">
    <text evidence="5">The sequence shown here is derived from an EMBL/GenBank/DDBJ whole genome shotgun (WGS) entry which is preliminary data.</text>
</comment>
<dbReference type="Gene3D" id="3.40.50.150">
    <property type="entry name" value="Vaccinia Virus protein VP39"/>
    <property type="match status" value="1"/>
</dbReference>
<dbReference type="EMBL" id="JAUSWN010000015">
    <property type="protein sequence ID" value="MDQ0480184.1"/>
    <property type="molecule type" value="Genomic_DNA"/>
</dbReference>
<keyword evidence="6" id="KW-1185">Reference proteome</keyword>
<dbReference type="GO" id="GO:0032259">
    <property type="term" value="P:methylation"/>
    <property type="evidence" value="ECO:0007669"/>
    <property type="project" value="UniProtKB-KW"/>
</dbReference>
<sequence length="321" mass="35837">MEIPQTLRAALEAEIKGVQQTQMMNDAQVISMRYRTESGKGKRLLTRDTEAVAYAAARMPATFGAVSMALQHALEDSQCYPETLLDVGAGTGAVAWAVDEKLDLKNIVCLERESAMRKTGKALMQNGSQVLRNAKWISHDLTIDEIPEKADLVVASYVLNEMSPEDRIKAAKKLWNATNKMLLIIEPGTPVGFSNLKKIREELIKCGANIAAPCVHNNKCPKLESDWCHFSCRVSRSSLHRQLKGGEAPYEDEKFMYIAVTREECNCSGARILRHPQVRKGHIMFEVCAKDGVENIKLSKKDGEIYKESKKLKTGDKLEIK</sequence>
<protein>
    <submittedName>
        <fullName evidence="5">Ribosomal protein RSM22 (Predicted rRNA methylase)</fullName>
    </submittedName>
</protein>
<dbReference type="Pfam" id="PF09243">
    <property type="entry name" value="Rsm22"/>
    <property type="match status" value="1"/>
</dbReference>
<keyword evidence="3" id="KW-0408">Iron</keyword>
<evidence type="ECO:0000256" key="3">
    <source>
        <dbReference type="ARBA" id="ARBA00023004"/>
    </source>
</evidence>
<name>A0ABU0JSW3_HATLI</name>
<dbReference type="PANTHER" id="PTHR13184:SF5">
    <property type="entry name" value="METHYLTRANSFERASE-LIKE PROTEIN 17, MITOCHONDRIAL"/>
    <property type="match status" value="1"/>
</dbReference>
<keyword evidence="5" id="KW-0808">Transferase</keyword>
<gene>
    <name evidence="5" type="ORF">QOZ93_001932</name>
</gene>
<keyword evidence="1" id="KW-0479">Metal-binding</keyword>
<evidence type="ECO:0000313" key="5">
    <source>
        <dbReference type="EMBL" id="MDQ0480184.1"/>
    </source>
</evidence>
<evidence type="ECO:0000256" key="2">
    <source>
        <dbReference type="ARBA" id="ARBA00022946"/>
    </source>
</evidence>
<accession>A0ABU0JSW3</accession>
<keyword evidence="2" id="KW-0809">Transit peptide</keyword>
<reference evidence="5 6" key="1">
    <citation type="submission" date="2023-07" db="EMBL/GenBank/DDBJ databases">
        <title>Genomic Encyclopedia of Type Strains, Phase IV (KMG-IV): sequencing the most valuable type-strain genomes for metagenomic binning, comparative biology and taxonomic classification.</title>
        <authorList>
            <person name="Goeker M."/>
        </authorList>
    </citation>
    <scope>NUCLEOTIDE SEQUENCE [LARGE SCALE GENOMIC DNA]</scope>
    <source>
        <strain evidence="5 6">DSM 1400</strain>
    </source>
</reference>
<organism evidence="5 6">
    <name type="scientific">Hathewaya limosa</name>
    <name type="common">Clostridium limosum</name>
    <dbReference type="NCBI Taxonomy" id="1536"/>
    <lineage>
        <taxon>Bacteria</taxon>
        <taxon>Bacillati</taxon>
        <taxon>Bacillota</taxon>
        <taxon>Clostridia</taxon>
        <taxon>Eubacteriales</taxon>
        <taxon>Clostridiaceae</taxon>
        <taxon>Hathewaya</taxon>
    </lineage>
</organism>
<keyword evidence="5" id="KW-0689">Ribosomal protein</keyword>
<keyword evidence="5" id="KW-0687">Ribonucleoprotein</keyword>